<evidence type="ECO:0000256" key="1">
    <source>
        <dbReference type="SAM" id="MobiDB-lite"/>
    </source>
</evidence>
<sequence>MPHLHALLFDLSSTGPLPQVKTVKEDKAEVLKMNMEVNEKDSQQIMPHLHALLFDLSSTGPLPQVKTVKEDKAEVLKMNMEVNEKDSLQRRLGTIRLQQFGIGSSLAPGSRCTTPRAPTPRLLTPIPISPARSSTRLTSNEPDPVSESSNDQFYEAGEDRQPRKKKRKQVITSDEEEEDDSSTPPPSNQPSTSDGRVREADKYGMDKYARLTPTLELASDKRRRK</sequence>
<evidence type="ECO:0000313" key="2">
    <source>
        <dbReference type="EMBL" id="EGT32910.1"/>
    </source>
</evidence>
<name>G0NKC6_CAEBE</name>
<dbReference type="AlphaFoldDB" id="G0NKC6"/>
<accession>G0NKC6</accession>
<feature type="compositionally biased region" description="Polar residues" evidence="1">
    <location>
        <begin position="131"/>
        <end position="152"/>
    </location>
</feature>
<feature type="region of interest" description="Disordered" evidence="1">
    <location>
        <begin position="104"/>
        <end position="225"/>
    </location>
</feature>
<evidence type="ECO:0000313" key="3">
    <source>
        <dbReference type="Proteomes" id="UP000008068"/>
    </source>
</evidence>
<dbReference type="EMBL" id="GL379899">
    <property type="protein sequence ID" value="EGT32910.1"/>
    <property type="molecule type" value="Genomic_DNA"/>
</dbReference>
<proteinExistence type="predicted"/>
<gene>
    <name evidence="2" type="ORF">CAEBREN_02560</name>
</gene>
<keyword evidence="3" id="KW-1185">Reference proteome</keyword>
<dbReference type="HOGENOM" id="CLU_1230860_0_0_1"/>
<reference evidence="3" key="1">
    <citation type="submission" date="2011-07" db="EMBL/GenBank/DDBJ databases">
        <authorList>
            <consortium name="Caenorhabditis brenneri Sequencing and Analysis Consortium"/>
            <person name="Wilson R.K."/>
        </authorList>
    </citation>
    <scope>NUCLEOTIDE SEQUENCE [LARGE SCALE GENOMIC DNA]</scope>
    <source>
        <strain evidence="3">PB2801</strain>
    </source>
</reference>
<protein>
    <submittedName>
        <fullName evidence="2">Uncharacterized protein</fullName>
    </submittedName>
</protein>
<organism evidence="3">
    <name type="scientific">Caenorhabditis brenneri</name>
    <name type="common">Nematode worm</name>
    <dbReference type="NCBI Taxonomy" id="135651"/>
    <lineage>
        <taxon>Eukaryota</taxon>
        <taxon>Metazoa</taxon>
        <taxon>Ecdysozoa</taxon>
        <taxon>Nematoda</taxon>
        <taxon>Chromadorea</taxon>
        <taxon>Rhabditida</taxon>
        <taxon>Rhabditina</taxon>
        <taxon>Rhabditomorpha</taxon>
        <taxon>Rhabditoidea</taxon>
        <taxon>Rhabditidae</taxon>
        <taxon>Peloderinae</taxon>
        <taxon>Caenorhabditis</taxon>
    </lineage>
</organism>
<dbReference type="Proteomes" id="UP000008068">
    <property type="component" value="Unassembled WGS sequence"/>
</dbReference>
<feature type="compositionally biased region" description="Basic and acidic residues" evidence="1">
    <location>
        <begin position="195"/>
        <end position="209"/>
    </location>
</feature>
<dbReference type="InParanoid" id="G0NKC6"/>
<feature type="compositionally biased region" description="Low complexity" evidence="1">
    <location>
        <begin position="113"/>
        <end position="130"/>
    </location>
</feature>